<evidence type="ECO:0000256" key="2">
    <source>
        <dbReference type="ARBA" id="ARBA00022969"/>
    </source>
</evidence>
<dbReference type="GO" id="GO:0030907">
    <property type="term" value="C:MBF transcription complex"/>
    <property type="evidence" value="ECO:0007669"/>
    <property type="project" value="TreeGrafter"/>
</dbReference>
<gene>
    <name evidence="9" type="ORF">R9X50_00544900</name>
</gene>
<dbReference type="InterPro" id="IPR003163">
    <property type="entry name" value="Tscrpt_reg_HTH_APSES-type"/>
</dbReference>
<dbReference type="SUPFAM" id="SSF48403">
    <property type="entry name" value="Ankyrin repeat"/>
    <property type="match status" value="1"/>
</dbReference>
<reference evidence="9 10" key="1">
    <citation type="submission" date="2023-11" db="EMBL/GenBank/DDBJ databases">
        <title>An acidophilic fungus is an integral part of prey digestion in a carnivorous sundew plant.</title>
        <authorList>
            <person name="Tsai I.J."/>
        </authorList>
    </citation>
    <scope>NUCLEOTIDE SEQUENCE [LARGE SCALE GENOMIC DNA]</scope>
    <source>
        <strain evidence="9">169a</strain>
    </source>
</reference>
<dbReference type="GO" id="GO:0001228">
    <property type="term" value="F:DNA-binding transcription activator activity, RNA polymerase II-specific"/>
    <property type="evidence" value="ECO:0007669"/>
    <property type="project" value="UniProtKB-ARBA"/>
</dbReference>
<feature type="coiled-coil region" evidence="6">
    <location>
        <begin position="513"/>
        <end position="593"/>
    </location>
</feature>
<dbReference type="PANTHER" id="PTHR43828:SF15">
    <property type="entry name" value="TRANSCRIPTION FACTOR MBP1"/>
    <property type="match status" value="1"/>
</dbReference>
<dbReference type="InterPro" id="IPR036887">
    <property type="entry name" value="HTH_APSES_sf"/>
</dbReference>
<dbReference type="SUPFAM" id="SSF54616">
    <property type="entry name" value="DNA-binding domain of Mlu1-box binding protein MBP1"/>
    <property type="match status" value="1"/>
</dbReference>
<evidence type="ECO:0000256" key="4">
    <source>
        <dbReference type="ARBA" id="ARBA00023321"/>
    </source>
</evidence>
<evidence type="ECO:0000313" key="10">
    <source>
        <dbReference type="Proteomes" id="UP001303373"/>
    </source>
</evidence>
<feature type="compositionally biased region" description="Polar residues" evidence="7">
    <location>
        <begin position="473"/>
        <end position="483"/>
    </location>
</feature>
<feature type="compositionally biased region" description="Polar residues" evidence="7">
    <location>
        <begin position="435"/>
        <end position="450"/>
    </location>
</feature>
<keyword evidence="10" id="KW-1185">Reference proteome</keyword>
<dbReference type="SMART" id="SM01252">
    <property type="entry name" value="KilA-N"/>
    <property type="match status" value="1"/>
</dbReference>
<dbReference type="PANTHER" id="PTHR43828">
    <property type="entry name" value="ASPARAGINASE"/>
    <property type="match status" value="1"/>
</dbReference>
<proteinExistence type="predicted"/>
<dbReference type="SMART" id="SM00248">
    <property type="entry name" value="ANK"/>
    <property type="match status" value="2"/>
</dbReference>
<dbReference type="InterPro" id="IPR018004">
    <property type="entry name" value="KilA/APSES_HTH"/>
</dbReference>
<feature type="compositionally biased region" description="Low complexity" evidence="7">
    <location>
        <begin position="119"/>
        <end position="144"/>
    </location>
</feature>
<dbReference type="Pfam" id="PF12796">
    <property type="entry name" value="Ank_2"/>
    <property type="match status" value="1"/>
</dbReference>
<evidence type="ECO:0000256" key="3">
    <source>
        <dbReference type="ARBA" id="ARBA00023043"/>
    </source>
</evidence>
<feature type="repeat" description="ANK" evidence="5">
    <location>
        <begin position="260"/>
        <end position="292"/>
    </location>
</feature>
<dbReference type="Pfam" id="PF00023">
    <property type="entry name" value="Ank"/>
    <property type="match status" value="1"/>
</dbReference>
<evidence type="ECO:0000256" key="1">
    <source>
        <dbReference type="ARBA" id="ARBA00022737"/>
    </source>
</evidence>
<dbReference type="Gene3D" id="3.10.260.10">
    <property type="entry name" value="Transcription regulator HTH, APSES-type DNA-binding domain"/>
    <property type="match status" value="1"/>
</dbReference>
<dbReference type="GO" id="GO:0003677">
    <property type="term" value="F:DNA binding"/>
    <property type="evidence" value="ECO:0007669"/>
    <property type="project" value="InterPro"/>
</dbReference>
<keyword evidence="1" id="KW-0677">Repeat</keyword>
<feature type="repeat" description="ANK" evidence="5">
    <location>
        <begin position="381"/>
        <end position="413"/>
    </location>
</feature>
<evidence type="ECO:0000259" key="8">
    <source>
        <dbReference type="PROSITE" id="PS51299"/>
    </source>
</evidence>
<dbReference type="PROSITE" id="PS51299">
    <property type="entry name" value="HTH_APSES"/>
    <property type="match status" value="1"/>
</dbReference>
<dbReference type="InterPro" id="IPR051642">
    <property type="entry name" value="SWI6-like"/>
</dbReference>
<evidence type="ECO:0000256" key="5">
    <source>
        <dbReference type="PROSITE-ProRule" id="PRU00023"/>
    </source>
</evidence>
<evidence type="ECO:0000256" key="7">
    <source>
        <dbReference type="SAM" id="MobiDB-lite"/>
    </source>
</evidence>
<dbReference type="FunFam" id="3.10.260.10:FF:000001">
    <property type="entry name" value="APSES transcription factor (MbpA)"/>
    <property type="match status" value="1"/>
</dbReference>
<organism evidence="9 10">
    <name type="scientific">Acrodontium crateriforme</name>
    <dbReference type="NCBI Taxonomy" id="150365"/>
    <lineage>
        <taxon>Eukaryota</taxon>
        <taxon>Fungi</taxon>
        <taxon>Dikarya</taxon>
        <taxon>Ascomycota</taxon>
        <taxon>Pezizomycotina</taxon>
        <taxon>Dothideomycetes</taxon>
        <taxon>Dothideomycetidae</taxon>
        <taxon>Mycosphaerellales</taxon>
        <taxon>Teratosphaeriaceae</taxon>
        <taxon>Acrodontium</taxon>
    </lineage>
</organism>
<feature type="domain" description="HTH APSES-type" evidence="8">
    <location>
        <begin position="10"/>
        <end position="116"/>
    </location>
</feature>
<dbReference type="GO" id="GO:0030435">
    <property type="term" value="P:sporulation resulting in formation of a cellular spore"/>
    <property type="evidence" value="ECO:0007669"/>
    <property type="project" value="UniProtKB-KW"/>
</dbReference>
<dbReference type="Proteomes" id="UP001303373">
    <property type="component" value="Chromosome 8"/>
</dbReference>
<dbReference type="GO" id="GO:0033309">
    <property type="term" value="C:SBF transcription complex"/>
    <property type="evidence" value="ECO:0007669"/>
    <property type="project" value="TreeGrafter"/>
</dbReference>
<keyword evidence="4" id="KW-0183">Conidiation</keyword>
<dbReference type="EMBL" id="CP138587">
    <property type="protein sequence ID" value="WPH02584.1"/>
    <property type="molecule type" value="Genomic_DNA"/>
</dbReference>
<evidence type="ECO:0000313" key="9">
    <source>
        <dbReference type="EMBL" id="WPH02584.1"/>
    </source>
</evidence>
<dbReference type="PROSITE" id="PS50088">
    <property type="entry name" value="ANK_REPEAT"/>
    <property type="match status" value="2"/>
</dbReference>
<dbReference type="AlphaFoldDB" id="A0AAQ3M6J1"/>
<dbReference type="InterPro" id="IPR002110">
    <property type="entry name" value="Ankyrin_rpt"/>
</dbReference>
<sequence length="694" mass="77342">MARNAAANTIYSATYSNVPVYEFNIEGNHVMRRRSDDWINATHILKVADYDKPARTRILEREVQKGVHEKVQGGYGKYQGTWIPLDDGRALASKNGVLEKLMPIFSFVPGDRTPPPAPKHATAASSKPRAPRAAPQRKQPAPSKYTRAKKDDQASLTHSAVYNTVDYDQMDMSMQDPGTPGGETIESTSLFDEYDASMYSTSRKRRRIADPVSQAELEHRAWRVWAEELLDYFMLEDHADDAVAPPLPANVDLNRPIDDKGYTALHWAAAMGNIEVIKDLIRNGASIEVQSRNGDTPLMRSVVFTNSFDKRNMEKLAGLFIRTVNMQEWSGSSVFHHIAAVTQSKKKYECARYYMDCILNKMAEVLSPDHIEHVLNMTDHNGDTAITIAARNGARKCVRSLIGRNAAVDIPNAIGETADQLIVQLNHRRQERSNNRQLSSSPFQGDSTVVDSRLGGAVQPPNGIPFDPLVPHTSLNGTNSSSHDATRVYRSEAALTLTSQTMPVVFSKAKALASKIDEEIDEKNAELAEAERVAAMRRSELEQLKREQERLLQRDLEQTSGGMESDEQLEKDLAELERECEGLAEAEEGQKLKDLLNIEFNSLDGLIDDVSDHETLLREKLSLARTLVDLQQKRSLLIKEITANLSVAGLGDKQDQYKRLITGALGVREEDVEAMLPDIVNELEDWKGLEAVGA</sequence>
<dbReference type="GO" id="GO:0048315">
    <property type="term" value="P:conidium formation"/>
    <property type="evidence" value="ECO:0007669"/>
    <property type="project" value="UniProtKB-KW"/>
</dbReference>
<keyword evidence="2" id="KW-0749">Sporulation</keyword>
<feature type="region of interest" description="Disordered" evidence="7">
    <location>
        <begin position="429"/>
        <end position="484"/>
    </location>
</feature>
<evidence type="ECO:0000256" key="6">
    <source>
        <dbReference type="SAM" id="Coils"/>
    </source>
</evidence>
<dbReference type="Gene3D" id="1.25.40.20">
    <property type="entry name" value="Ankyrin repeat-containing domain"/>
    <property type="match status" value="1"/>
</dbReference>
<keyword evidence="3 5" id="KW-0040">ANK repeat</keyword>
<dbReference type="Pfam" id="PF04383">
    <property type="entry name" value="KilA-N"/>
    <property type="match status" value="1"/>
</dbReference>
<protein>
    <recommendedName>
        <fullName evidence="8">HTH APSES-type domain-containing protein</fullName>
    </recommendedName>
</protein>
<dbReference type="PROSITE" id="PS50297">
    <property type="entry name" value="ANK_REP_REGION"/>
    <property type="match status" value="1"/>
</dbReference>
<accession>A0AAQ3M6J1</accession>
<name>A0AAQ3M6J1_9PEZI</name>
<dbReference type="InterPro" id="IPR036770">
    <property type="entry name" value="Ankyrin_rpt-contain_sf"/>
</dbReference>
<keyword evidence="6" id="KW-0175">Coiled coil</keyword>
<feature type="region of interest" description="Disordered" evidence="7">
    <location>
        <begin position="109"/>
        <end position="157"/>
    </location>
</feature>